<evidence type="ECO:0000313" key="4">
    <source>
        <dbReference type="Proteomes" id="UP000193498"/>
    </source>
</evidence>
<gene>
    <name evidence="3" type="ORF">K493DRAFT_315608</name>
</gene>
<evidence type="ECO:0000313" key="3">
    <source>
        <dbReference type="EMBL" id="ORX94188.1"/>
    </source>
</evidence>
<sequence>MIDTRNSIDSGYSAKSYTNIKGTPAGLPICSRWEDGVQICDDLESSNENGCSRYSTSSSTVNSPLGEQEEQHDGRPISSRRKDSIRSSFLGLRRLGEFDEKTLCSRDDNAKENFDPYMALYSIKFDSITSLDLATFLPNSKSLKLEKRRQSPITSHITACPVAKILFFVGFLLFPAWVYGSIYLPSQSKITGEDYIWRGRNRTMCLLFIMFSAISMLIFVVAEPSYFGFNTVLR</sequence>
<feature type="transmembrane region" description="Helical" evidence="2">
    <location>
        <begin position="165"/>
        <end position="184"/>
    </location>
</feature>
<protein>
    <submittedName>
        <fullName evidence="3">Uncharacterized protein</fullName>
    </submittedName>
</protein>
<dbReference type="STRING" id="1314790.A0A1Y1Y891"/>
<keyword evidence="2" id="KW-0812">Transmembrane</keyword>
<evidence type="ECO:0000256" key="2">
    <source>
        <dbReference type="SAM" id="Phobius"/>
    </source>
</evidence>
<feature type="region of interest" description="Disordered" evidence="1">
    <location>
        <begin position="47"/>
        <end position="82"/>
    </location>
</feature>
<dbReference type="EMBL" id="MCFE01000211">
    <property type="protein sequence ID" value="ORX94188.1"/>
    <property type="molecule type" value="Genomic_DNA"/>
</dbReference>
<evidence type="ECO:0000256" key="1">
    <source>
        <dbReference type="SAM" id="MobiDB-lite"/>
    </source>
</evidence>
<dbReference type="AlphaFoldDB" id="A0A1Y1Y891"/>
<organism evidence="3 4">
    <name type="scientific">Basidiobolus meristosporus CBS 931.73</name>
    <dbReference type="NCBI Taxonomy" id="1314790"/>
    <lineage>
        <taxon>Eukaryota</taxon>
        <taxon>Fungi</taxon>
        <taxon>Fungi incertae sedis</taxon>
        <taxon>Zoopagomycota</taxon>
        <taxon>Entomophthoromycotina</taxon>
        <taxon>Basidiobolomycetes</taxon>
        <taxon>Basidiobolales</taxon>
        <taxon>Basidiobolaceae</taxon>
        <taxon>Basidiobolus</taxon>
    </lineage>
</organism>
<accession>A0A1Y1Y891</accession>
<name>A0A1Y1Y891_9FUNG</name>
<reference evidence="3 4" key="1">
    <citation type="submission" date="2016-07" db="EMBL/GenBank/DDBJ databases">
        <title>Pervasive Adenine N6-methylation of Active Genes in Fungi.</title>
        <authorList>
            <consortium name="DOE Joint Genome Institute"/>
            <person name="Mondo S.J."/>
            <person name="Dannebaum R.O."/>
            <person name="Kuo R.C."/>
            <person name="Labutti K."/>
            <person name="Haridas S."/>
            <person name="Kuo A."/>
            <person name="Salamov A."/>
            <person name="Ahrendt S.R."/>
            <person name="Lipzen A."/>
            <person name="Sullivan W."/>
            <person name="Andreopoulos W.B."/>
            <person name="Clum A."/>
            <person name="Lindquist E."/>
            <person name="Daum C."/>
            <person name="Ramamoorthy G.K."/>
            <person name="Gryganskyi A."/>
            <person name="Culley D."/>
            <person name="Magnuson J.K."/>
            <person name="James T.Y."/>
            <person name="O'Malley M.A."/>
            <person name="Stajich J.E."/>
            <person name="Spatafora J.W."/>
            <person name="Visel A."/>
            <person name="Grigoriev I.V."/>
        </authorList>
    </citation>
    <scope>NUCLEOTIDE SEQUENCE [LARGE SCALE GENOMIC DNA]</scope>
    <source>
        <strain evidence="3 4">CBS 931.73</strain>
    </source>
</reference>
<feature type="transmembrane region" description="Helical" evidence="2">
    <location>
        <begin position="205"/>
        <end position="227"/>
    </location>
</feature>
<keyword evidence="4" id="KW-1185">Reference proteome</keyword>
<keyword evidence="2" id="KW-1133">Transmembrane helix</keyword>
<feature type="compositionally biased region" description="Basic and acidic residues" evidence="1">
    <location>
        <begin position="69"/>
        <end position="82"/>
    </location>
</feature>
<keyword evidence="2" id="KW-0472">Membrane</keyword>
<dbReference type="Proteomes" id="UP000193498">
    <property type="component" value="Unassembled WGS sequence"/>
</dbReference>
<comment type="caution">
    <text evidence="3">The sequence shown here is derived from an EMBL/GenBank/DDBJ whole genome shotgun (WGS) entry which is preliminary data.</text>
</comment>
<proteinExistence type="predicted"/>
<dbReference type="InParanoid" id="A0A1Y1Y891"/>
<dbReference type="OrthoDB" id="2438927at2759"/>